<dbReference type="InParanoid" id="B0WGF1"/>
<sequence>MRKTRSRTRKTSVRAEIPVPTCSWKFARTKRSVPRTGSVIFTHYGVANDIKGDRKQQQQCHKESVSVKKTKLESEKRKVGQAELRKRSTISLVIQLLAERQLNRGVVADVFEPERLSPASAEANARIAGFRRLADGRAYPGVGAAIARLPDQRPGHAGLSDKGCTQTQFIEQAKRYLENRYKLFMQTANAEHLRDAHRDGILSILNLWIARVQRSGQWCSERISPRQRGKQTALFQAMQSEVRRKYIRLVYSGVANVQQRRPMSSWRVLLFVQNNRPACGGASEGTGKQTPGVVCPQPPVDCDELERWKRKQAHLLKDVIWEVITVI</sequence>
<keyword evidence="3" id="KW-1185">Reference proteome</keyword>
<evidence type="ECO:0000313" key="1">
    <source>
        <dbReference type="EMBL" id="EDS26948.1"/>
    </source>
</evidence>
<dbReference type="VEuPathDB" id="VectorBase:CPIJ005544"/>
<dbReference type="KEGG" id="cqu:CpipJ_CPIJ005544"/>
<protein>
    <submittedName>
        <fullName evidence="1 2">Nuclear pore complex protein nup93</fullName>
    </submittedName>
</protein>
<proteinExistence type="predicted"/>
<evidence type="ECO:0000313" key="2">
    <source>
        <dbReference type="EnsemblMetazoa" id="CPIJ005544-PA"/>
    </source>
</evidence>
<organism>
    <name type="scientific">Culex quinquefasciatus</name>
    <name type="common">Southern house mosquito</name>
    <name type="synonym">Culex pungens</name>
    <dbReference type="NCBI Taxonomy" id="7176"/>
    <lineage>
        <taxon>Eukaryota</taxon>
        <taxon>Metazoa</taxon>
        <taxon>Ecdysozoa</taxon>
        <taxon>Arthropoda</taxon>
        <taxon>Hexapoda</taxon>
        <taxon>Insecta</taxon>
        <taxon>Pterygota</taxon>
        <taxon>Neoptera</taxon>
        <taxon>Endopterygota</taxon>
        <taxon>Diptera</taxon>
        <taxon>Nematocera</taxon>
        <taxon>Culicoidea</taxon>
        <taxon>Culicidae</taxon>
        <taxon>Culicinae</taxon>
        <taxon>Culicini</taxon>
        <taxon>Culex</taxon>
        <taxon>Culex</taxon>
    </lineage>
</organism>
<evidence type="ECO:0000313" key="3">
    <source>
        <dbReference type="Proteomes" id="UP000002320"/>
    </source>
</evidence>
<dbReference type="HOGENOM" id="CLU_850605_0_0_1"/>
<dbReference type="EnsemblMetazoa" id="CPIJ005544-RA">
    <property type="protein sequence ID" value="CPIJ005544-PA"/>
    <property type="gene ID" value="CPIJ005544"/>
</dbReference>
<accession>B0WGF1</accession>
<dbReference type="EMBL" id="DS231926">
    <property type="protein sequence ID" value="EDS26948.1"/>
    <property type="molecule type" value="Genomic_DNA"/>
</dbReference>
<reference evidence="2" key="2">
    <citation type="submission" date="2020-05" db="UniProtKB">
        <authorList>
            <consortium name="EnsemblMetazoa"/>
        </authorList>
    </citation>
    <scope>IDENTIFICATION</scope>
    <source>
        <strain evidence="2">JHB</strain>
    </source>
</reference>
<gene>
    <name evidence="2" type="primary">6037931</name>
    <name evidence="1" type="ORF">CpipJ_CPIJ005544</name>
</gene>
<dbReference type="Proteomes" id="UP000002320">
    <property type="component" value="Unassembled WGS sequence"/>
</dbReference>
<name>B0WGF1_CULQU</name>
<dbReference type="STRING" id="7176.B0WGF1"/>
<reference evidence="1" key="1">
    <citation type="submission" date="2007-03" db="EMBL/GenBank/DDBJ databases">
        <title>Annotation of Culex pipiens quinquefasciatus.</title>
        <authorList>
            <consortium name="The Broad Institute Genome Sequencing Platform"/>
            <person name="Atkinson P.W."/>
            <person name="Hemingway J."/>
            <person name="Christensen B.M."/>
            <person name="Higgs S."/>
            <person name="Kodira C."/>
            <person name="Hannick L."/>
            <person name="Megy K."/>
            <person name="O'Leary S."/>
            <person name="Pearson M."/>
            <person name="Haas B.J."/>
            <person name="Mauceli E."/>
            <person name="Wortman J.R."/>
            <person name="Lee N.H."/>
            <person name="Guigo R."/>
            <person name="Stanke M."/>
            <person name="Alvarado L."/>
            <person name="Amedeo P."/>
            <person name="Antoine C.H."/>
            <person name="Arensburger P."/>
            <person name="Bidwell S.L."/>
            <person name="Crawford M."/>
            <person name="Camaro F."/>
            <person name="Devon K."/>
            <person name="Engels R."/>
            <person name="Hammond M."/>
            <person name="Howarth C."/>
            <person name="Koehrsen M."/>
            <person name="Lawson D."/>
            <person name="Montgomery P."/>
            <person name="Nene V."/>
            <person name="Nusbaum C."/>
            <person name="Puiu D."/>
            <person name="Romero-Severson J."/>
            <person name="Severson D.W."/>
            <person name="Shumway M."/>
            <person name="Sisk P."/>
            <person name="Stolte C."/>
            <person name="Zeng Q."/>
            <person name="Eisenstadt E."/>
            <person name="Fraser-Liggett C."/>
            <person name="Strausberg R."/>
            <person name="Galagan J."/>
            <person name="Birren B."/>
            <person name="Collins F.H."/>
        </authorList>
    </citation>
    <scope>NUCLEOTIDE SEQUENCE [LARGE SCALE GENOMIC DNA]</scope>
    <source>
        <strain evidence="1">JHB</strain>
    </source>
</reference>
<dbReference type="AlphaFoldDB" id="B0WGF1"/>